<protein>
    <submittedName>
        <fullName evidence="1">Uncharacterized protein</fullName>
    </submittedName>
</protein>
<dbReference type="Ensembl" id="ENSFTIT00000007396.1">
    <property type="protein sequence ID" value="ENSFTIP00000007084.1"/>
    <property type="gene ID" value="ENSFTIG00000004841.1"/>
</dbReference>
<dbReference type="AlphaFoldDB" id="A0A8C4U901"/>
<sequence length="56" mass="6552">WCYVHVYICICTYIFTHRSMHTHKCTDIHIYTHTYSVKKISKANTVPRTHLPMGGG</sequence>
<name>A0A8C4U901_FALTI</name>
<evidence type="ECO:0000313" key="2">
    <source>
        <dbReference type="Proteomes" id="UP000694562"/>
    </source>
</evidence>
<reference evidence="1" key="2">
    <citation type="submission" date="2025-09" db="UniProtKB">
        <authorList>
            <consortium name="Ensembl"/>
        </authorList>
    </citation>
    <scope>IDENTIFICATION</scope>
</reference>
<keyword evidence="2" id="KW-1185">Reference proteome</keyword>
<reference evidence="1" key="1">
    <citation type="submission" date="2025-08" db="UniProtKB">
        <authorList>
            <consortium name="Ensembl"/>
        </authorList>
    </citation>
    <scope>IDENTIFICATION</scope>
</reference>
<evidence type="ECO:0000313" key="1">
    <source>
        <dbReference type="Ensembl" id="ENSFTIP00000007084.1"/>
    </source>
</evidence>
<accession>A0A8C4U901</accession>
<proteinExistence type="predicted"/>
<organism evidence="1 2">
    <name type="scientific">Falco tinnunculus</name>
    <name type="common">Common kestrel</name>
    <dbReference type="NCBI Taxonomy" id="100819"/>
    <lineage>
        <taxon>Eukaryota</taxon>
        <taxon>Metazoa</taxon>
        <taxon>Chordata</taxon>
        <taxon>Craniata</taxon>
        <taxon>Vertebrata</taxon>
        <taxon>Euteleostomi</taxon>
        <taxon>Archelosauria</taxon>
        <taxon>Archosauria</taxon>
        <taxon>Dinosauria</taxon>
        <taxon>Saurischia</taxon>
        <taxon>Theropoda</taxon>
        <taxon>Coelurosauria</taxon>
        <taxon>Aves</taxon>
        <taxon>Neognathae</taxon>
        <taxon>Neoaves</taxon>
        <taxon>Telluraves</taxon>
        <taxon>Australaves</taxon>
        <taxon>Falconiformes</taxon>
        <taxon>Falconidae</taxon>
        <taxon>Falco</taxon>
    </lineage>
</organism>
<dbReference type="Proteomes" id="UP000694562">
    <property type="component" value="Unplaced"/>
</dbReference>